<comment type="caution">
    <text evidence="1">The sequence shown here is derived from an EMBL/GenBank/DDBJ whole genome shotgun (WGS) entry which is preliminary data.</text>
</comment>
<sequence length="59" mass="6809">KAILVIFDTYRVFGEEKLEEEPCDRLVCIFEPASITDKILKESLYLCTLGDQIFTRHAS</sequence>
<keyword evidence="2" id="KW-1185">Reference proteome</keyword>
<protein>
    <submittedName>
        <fullName evidence="1">Uncharacterized protein</fullName>
    </submittedName>
</protein>
<evidence type="ECO:0000313" key="1">
    <source>
        <dbReference type="EMBL" id="GFY66222.1"/>
    </source>
</evidence>
<reference evidence="1" key="1">
    <citation type="submission" date="2020-08" db="EMBL/GenBank/DDBJ databases">
        <title>Multicomponent nature underlies the extraordinary mechanical properties of spider dragline silk.</title>
        <authorList>
            <person name="Kono N."/>
            <person name="Nakamura H."/>
            <person name="Mori M."/>
            <person name="Yoshida Y."/>
            <person name="Ohtoshi R."/>
            <person name="Malay A.D."/>
            <person name="Moran D.A.P."/>
            <person name="Tomita M."/>
            <person name="Numata K."/>
            <person name="Arakawa K."/>
        </authorList>
    </citation>
    <scope>NUCLEOTIDE SEQUENCE</scope>
</reference>
<gene>
    <name evidence="1" type="ORF">TNIN_287671</name>
</gene>
<name>A0A8X6Y645_9ARAC</name>
<feature type="non-terminal residue" evidence="1">
    <location>
        <position position="1"/>
    </location>
</feature>
<dbReference type="Proteomes" id="UP000886998">
    <property type="component" value="Unassembled WGS sequence"/>
</dbReference>
<organism evidence="1 2">
    <name type="scientific">Trichonephila inaurata madagascariensis</name>
    <dbReference type="NCBI Taxonomy" id="2747483"/>
    <lineage>
        <taxon>Eukaryota</taxon>
        <taxon>Metazoa</taxon>
        <taxon>Ecdysozoa</taxon>
        <taxon>Arthropoda</taxon>
        <taxon>Chelicerata</taxon>
        <taxon>Arachnida</taxon>
        <taxon>Araneae</taxon>
        <taxon>Araneomorphae</taxon>
        <taxon>Entelegynae</taxon>
        <taxon>Araneoidea</taxon>
        <taxon>Nephilidae</taxon>
        <taxon>Trichonephila</taxon>
        <taxon>Trichonephila inaurata</taxon>
    </lineage>
</organism>
<proteinExistence type="predicted"/>
<evidence type="ECO:0000313" key="2">
    <source>
        <dbReference type="Proteomes" id="UP000886998"/>
    </source>
</evidence>
<dbReference type="AlphaFoldDB" id="A0A8X6Y645"/>
<dbReference type="EMBL" id="BMAV01015913">
    <property type="protein sequence ID" value="GFY66222.1"/>
    <property type="molecule type" value="Genomic_DNA"/>
</dbReference>
<accession>A0A8X6Y645</accession>